<dbReference type="EMBL" id="JACXVP010000007">
    <property type="protein sequence ID" value="KAG5594103.1"/>
    <property type="molecule type" value="Genomic_DNA"/>
</dbReference>
<protein>
    <submittedName>
        <fullName evidence="1">Uncharacterized protein</fullName>
    </submittedName>
</protein>
<dbReference type="Proteomes" id="UP000824120">
    <property type="component" value="Chromosome 7"/>
</dbReference>
<evidence type="ECO:0000313" key="2">
    <source>
        <dbReference type="Proteomes" id="UP000824120"/>
    </source>
</evidence>
<name>A0A9J5Y2L3_SOLCO</name>
<keyword evidence="2" id="KW-1185">Reference proteome</keyword>
<comment type="caution">
    <text evidence="1">The sequence shown here is derived from an EMBL/GenBank/DDBJ whole genome shotgun (WGS) entry which is preliminary data.</text>
</comment>
<gene>
    <name evidence="1" type="ORF">H5410_035335</name>
</gene>
<evidence type="ECO:0000313" key="1">
    <source>
        <dbReference type="EMBL" id="KAG5594103.1"/>
    </source>
</evidence>
<dbReference type="AlphaFoldDB" id="A0A9J5Y2L3"/>
<reference evidence="1 2" key="1">
    <citation type="submission" date="2020-09" db="EMBL/GenBank/DDBJ databases">
        <title>De no assembly of potato wild relative species, Solanum commersonii.</title>
        <authorList>
            <person name="Cho K."/>
        </authorList>
    </citation>
    <scope>NUCLEOTIDE SEQUENCE [LARGE SCALE GENOMIC DNA]</scope>
    <source>
        <strain evidence="1">LZ3.2</strain>
        <tissue evidence="1">Leaf</tissue>
    </source>
</reference>
<accession>A0A9J5Y2L3</accession>
<sequence>MEKERLKCTILSGLDKVWILVLTNYTQIMHQSGIEHREKNKQTSNDVYLLSPEASTFEN</sequence>
<organism evidence="1 2">
    <name type="scientific">Solanum commersonii</name>
    <name type="common">Commerson's wild potato</name>
    <name type="synonym">Commerson's nightshade</name>
    <dbReference type="NCBI Taxonomy" id="4109"/>
    <lineage>
        <taxon>Eukaryota</taxon>
        <taxon>Viridiplantae</taxon>
        <taxon>Streptophyta</taxon>
        <taxon>Embryophyta</taxon>
        <taxon>Tracheophyta</taxon>
        <taxon>Spermatophyta</taxon>
        <taxon>Magnoliopsida</taxon>
        <taxon>eudicotyledons</taxon>
        <taxon>Gunneridae</taxon>
        <taxon>Pentapetalae</taxon>
        <taxon>asterids</taxon>
        <taxon>lamiids</taxon>
        <taxon>Solanales</taxon>
        <taxon>Solanaceae</taxon>
        <taxon>Solanoideae</taxon>
        <taxon>Solaneae</taxon>
        <taxon>Solanum</taxon>
    </lineage>
</organism>
<proteinExistence type="predicted"/>